<comment type="caution">
    <text evidence="1">The sequence shown here is derived from an EMBL/GenBank/DDBJ whole genome shotgun (WGS) entry which is preliminary data.</text>
</comment>
<dbReference type="Proteomes" id="UP001218218">
    <property type="component" value="Unassembled WGS sequence"/>
</dbReference>
<name>A0AAD6Z5A8_9AGAR</name>
<dbReference type="EMBL" id="JARIHO010000085">
    <property type="protein sequence ID" value="KAJ7308577.1"/>
    <property type="molecule type" value="Genomic_DNA"/>
</dbReference>
<sequence>MSALPRTPHSSANLDVFTQVKIGIATHESRTTRARVFVTTLALGRFASAFSIVERELCTHDWASAPAQCAPTRPHLCGPGQLAMCLRLDVRRERKCLEDHEHANVATHARYPTRNHAAICVSLDIAHRRVRDSDVSESEDARTRRCAPARTHDTGGLGASAGACGFLALQLGAHRRLRALRLEVVLGMHTARGAMCIVEIRTRRDACKERKIK</sequence>
<reference evidence="1" key="1">
    <citation type="submission" date="2023-03" db="EMBL/GenBank/DDBJ databases">
        <title>Massive genome expansion in bonnet fungi (Mycena s.s.) driven by repeated elements and novel gene families across ecological guilds.</title>
        <authorList>
            <consortium name="Lawrence Berkeley National Laboratory"/>
            <person name="Harder C.B."/>
            <person name="Miyauchi S."/>
            <person name="Viragh M."/>
            <person name="Kuo A."/>
            <person name="Thoen E."/>
            <person name="Andreopoulos B."/>
            <person name="Lu D."/>
            <person name="Skrede I."/>
            <person name="Drula E."/>
            <person name="Henrissat B."/>
            <person name="Morin E."/>
            <person name="Kohler A."/>
            <person name="Barry K."/>
            <person name="LaButti K."/>
            <person name="Morin E."/>
            <person name="Salamov A."/>
            <person name="Lipzen A."/>
            <person name="Mereny Z."/>
            <person name="Hegedus B."/>
            <person name="Baldrian P."/>
            <person name="Stursova M."/>
            <person name="Weitz H."/>
            <person name="Taylor A."/>
            <person name="Grigoriev I.V."/>
            <person name="Nagy L.G."/>
            <person name="Martin F."/>
            <person name="Kauserud H."/>
        </authorList>
    </citation>
    <scope>NUCLEOTIDE SEQUENCE</scope>
    <source>
        <strain evidence="1">CBHHK002</strain>
    </source>
</reference>
<protein>
    <submittedName>
        <fullName evidence="1">Uncharacterized protein</fullName>
    </submittedName>
</protein>
<proteinExistence type="predicted"/>
<dbReference type="AlphaFoldDB" id="A0AAD6Z5A8"/>
<organism evidence="1 2">
    <name type="scientific">Mycena albidolilacea</name>
    <dbReference type="NCBI Taxonomy" id="1033008"/>
    <lineage>
        <taxon>Eukaryota</taxon>
        <taxon>Fungi</taxon>
        <taxon>Dikarya</taxon>
        <taxon>Basidiomycota</taxon>
        <taxon>Agaricomycotina</taxon>
        <taxon>Agaricomycetes</taxon>
        <taxon>Agaricomycetidae</taxon>
        <taxon>Agaricales</taxon>
        <taxon>Marasmiineae</taxon>
        <taxon>Mycenaceae</taxon>
        <taxon>Mycena</taxon>
    </lineage>
</organism>
<accession>A0AAD6Z5A8</accession>
<gene>
    <name evidence="1" type="ORF">DFH08DRAFT_975171</name>
</gene>
<evidence type="ECO:0000313" key="1">
    <source>
        <dbReference type="EMBL" id="KAJ7308577.1"/>
    </source>
</evidence>
<keyword evidence="2" id="KW-1185">Reference proteome</keyword>
<evidence type="ECO:0000313" key="2">
    <source>
        <dbReference type="Proteomes" id="UP001218218"/>
    </source>
</evidence>